<evidence type="ECO:0000313" key="2">
    <source>
        <dbReference type="EMBL" id="PPI16558.1"/>
    </source>
</evidence>
<dbReference type="EMBL" id="PSWU01000004">
    <property type="protein sequence ID" value="PPI16558.1"/>
    <property type="molecule type" value="Genomic_DNA"/>
</dbReference>
<comment type="caution">
    <text evidence="2">The sequence shown here is derived from an EMBL/GenBank/DDBJ whole genome shotgun (WGS) entry which is preliminary data.</text>
</comment>
<gene>
    <name evidence="2" type="ORF">C5C51_01510</name>
</gene>
<dbReference type="CDD" id="cd09083">
    <property type="entry name" value="EEP-1"/>
    <property type="match status" value="1"/>
</dbReference>
<dbReference type="RefSeq" id="WP_027692183.1">
    <property type="nucleotide sequence ID" value="NZ_CP037977.1"/>
</dbReference>
<keyword evidence="2" id="KW-0378">Hydrolase</keyword>
<name>A0A2S5Y9H5_9MICO</name>
<protein>
    <submittedName>
        <fullName evidence="2">Hydrolase</fullName>
    </submittedName>
</protein>
<dbReference type="OrthoDB" id="9793162at2"/>
<dbReference type="Pfam" id="PF03372">
    <property type="entry name" value="Exo_endo_phos"/>
    <property type="match status" value="1"/>
</dbReference>
<dbReference type="Gene3D" id="3.60.10.10">
    <property type="entry name" value="Endonuclease/exonuclease/phosphatase"/>
    <property type="match status" value="1"/>
</dbReference>
<evidence type="ECO:0000259" key="1">
    <source>
        <dbReference type="Pfam" id="PF03372"/>
    </source>
</evidence>
<dbReference type="InterPro" id="IPR005135">
    <property type="entry name" value="Endo/exonuclease/phosphatase"/>
</dbReference>
<reference evidence="2 3" key="1">
    <citation type="submission" date="2018-02" db="EMBL/GenBank/DDBJ databases">
        <title>Bacteriophage NCPPB3778 and a type I-E CRISPR drive the evolution of the US Biological Select Agent, Rathayibacter toxicus.</title>
        <authorList>
            <person name="Davis E.W.II."/>
            <person name="Tabima J.F."/>
            <person name="Weisberg A.J."/>
            <person name="Lopes L.D."/>
            <person name="Wiseman M.S."/>
            <person name="Wiseman M.S."/>
            <person name="Pupko T."/>
            <person name="Belcher M.S."/>
            <person name="Sechler A.J."/>
            <person name="Tancos M.A."/>
            <person name="Schroeder B.K."/>
            <person name="Murray T.D."/>
            <person name="Luster D.G."/>
            <person name="Schneider W.L."/>
            <person name="Rogers E."/>
            <person name="Andreote F.D."/>
            <person name="Grunwald N.J."/>
            <person name="Putnam M.L."/>
            <person name="Chang J.H."/>
        </authorList>
    </citation>
    <scope>NUCLEOTIDE SEQUENCE [LARGE SCALE GENOMIC DNA]</scope>
    <source>
        <strain evidence="2 3">FH99</strain>
    </source>
</reference>
<proteinExistence type="predicted"/>
<organism evidence="2 3">
    <name type="scientific">Rathayibacter toxicus</name>
    <dbReference type="NCBI Taxonomy" id="145458"/>
    <lineage>
        <taxon>Bacteria</taxon>
        <taxon>Bacillati</taxon>
        <taxon>Actinomycetota</taxon>
        <taxon>Actinomycetes</taxon>
        <taxon>Micrococcales</taxon>
        <taxon>Microbacteriaceae</taxon>
        <taxon>Rathayibacter</taxon>
    </lineage>
</organism>
<evidence type="ECO:0000313" key="3">
    <source>
        <dbReference type="Proteomes" id="UP000237966"/>
    </source>
</evidence>
<dbReference type="InterPro" id="IPR036691">
    <property type="entry name" value="Endo/exonu/phosph_ase_sf"/>
</dbReference>
<feature type="domain" description="Endonuclease/exonuclease/phosphatase" evidence="1">
    <location>
        <begin position="19"/>
        <end position="264"/>
    </location>
</feature>
<dbReference type="GO" id="GO:0016787">
    <property type="term" value="F:hydrolase activity"/>
    <property type="evidence" value="ECO:0007669"/>
    <property type="project" value="UniProtKB-KW"/>
</dbReference>
<dbReference type="Proteomes" id="UP000237966">
    <property type="component" value="Unassembled WGS sequence"/>
</dbReference>
<dbReference type="AlphaFoldDB" id="A0A2S5Y9H5"/>
<accession>A0A2S5Y9H5</accession>
<sequence>MTGSVPVIGHVEAPEMHVMTYNIRRRMPRLTTRVVDQWDRRMPLVRRLLESERPSILAVQEALPDQAADVHEALGASFTGMGFGRDADRGGERVMLYVDRNRFVVRRWTQIALSDTPEVPGSRSWGNRIPRTAVIAELTDHSTEREFTVVATHFDHVSRPSRRRSAELIARRILDLDRPAIVMGDTNTDVETVPYRTLLDGGQLVDSWVAADTRLTPAWSTYSHYRPPQPGPRIDWIVVSRDAFEVVSVAINAIRYEGNAGSDHEPVQAVLRFASS</sequence>
<dbReference type="SUPFAM" id="SSF56219">
    <property type="entry name" value="DNase I-like"/>
    <property type="match status" value="1"/>
</dbReference>